<dbReference type="AlphaFoldDB" id="A0AA50DQX3"/>
<proteinExistence type="predicted"/>
<dbReference type="NCBIfam" id="NF047859">
    <property type="entry name" value="StressCuResBhsA"/>
    <property type="match status" value="1"/>
</dbReference>
<feature type="chain" id="PRO_5041277027" evidence="2">
    <location>
        <begin position="23"/>
        <end position="86"/>
    </location>
</feature>
<reference evidence="4 5" key="1">
    <citation type="submission" date="2023-07" db="EMBL/GenBank/DDBJ databases">
        <title>Pathogenic bacteria of pear tree diseases.</title>
        <authorList>
            <person name="Zhang Z."/>
            <person name="He L."/>
            <person name="Huang R."/>
        </authorList>
    </citation>
    <scope>NUCLEOTIDE SEQUENCE [LARGE SCALE GENOMIC DNA]</scope>
    <source>
        <strain evidence="4 5">DE2</strain>
    </source>
</reference>
<dbReference type="SUPFAM" id="SSF159871">
    <property type="entry name" value="YdgH-like"/>
    <property type="match status" value="1"/>
</dbReference>
<dbReference type="KEGG" id="epi:Q3V30_08605"/>
<evidence type="ECO:0000256" key="2">
    <source>
        <dbReference type="SAM" id="SignalP"/>
    </source>
</evidence>
<feature type="domain" description="YdgH/BhsA/McbA-like" evidence="3">
    <location>
        <begin position="34"/>
        <end position="86"/>
    </location>
</feature>
<evidence type="ECO:0000313" key="4">
    <source>
        <dbReference type="EMBL" id="WLS80521.1"/>
    </source>
</evidence>
<dbReference type="RefSeq" id="WP_306212320.1">
    <property type="nucleotide sequence ID" value="NZ_CP132353.1"/>
</dbReference>
<keyword evidence="5" id="KW-1185">Reference proteome</keyword>
<dbReference type="PANTHER" id="PTHR34156:SF10">
    <property type="entry name" value="MULTIPLE STRESS RESISTANCE PROTEIN BHSA"/>
    <property type="match status" value="1"/>
</dbReference>
<dbReference type="PANTHER" id="PTHR34156">
    <property type="entry name" value="OUTER MEMBRANE PROTEIN-RELATED-RELATED"/>
    <property type="match status" value="1"/>
</dbReference>
<dbReference type="Proteomes" id="UP001228139">
    <property type="component" value="Chromosome"/>
</dbReference>
<dbReference type="InterPro" id="IPR025543">
    <property type="entry name" value="Dodecin-like"/>
</dbReference>
<organism evidence="4 5">
    <name type="scientific">Erwinia pyri</name>
    <dbReference type="NCBI Taxonomy" id="3062598"/>
    <lineage>
        <taxon>Bacteria</taxon>
        <taxon>Pseudomonadati</taxon>
        <taxon>Pseudomonadota</taxon>
        <taxon>Gammaproteobacteria</taxon>
        <taxon>Enterobacterales</taxon>
        <taxon>Erwiniaceae</taxon>
        <taxon>Erwinia</taxon>
    </lineage>
</organism>
<dbReference type="InterPro" id="IPR036275">
    <property type="entry name" value="YdgH-like_sf"/>
</dbReference>
<sequence length="86" mass="8764">MKNVTKAITAIVLTAASFATFAATEVTTVPAGAQEQGVINASAFGNNLGDLQKSLAAKATEQGATSFRITSASGNNHLYGTAVIYK</sequence>
<dbReference type="Gene3D" id="3.30.1660.10">
    <property type="entry name" value="Flavin-binding protein dodecin"/>
    <property type="match status" value="1"/>
</dbReference>
<dbReference type="InterPro" id="IPR051096">
    <property type="entry name" value="BhsA/McbA_stress_biofilm_assoc"/>
</dbReference>
<protein>
    <submittedName>
        <fullName evidence="4">DUF1471 domain-containing protein</fullName>
    </submittedName>
</protein>
<dbReference type="EMBL" id="CP132353">
    <property type="protein sequence ID" value="WLS80521.1"/>
    <property type="molecule type" value="Genomic_DNA"/>
</dbReference>
<gene>
    <name evidence="4" type="ORF">Q3V30_08605</name>
</gene>
<evidence type="ECO:0000313" key="5">
    <source>
        <dbReference type="Proteomes" id="UP001228139"/>
    </source>
</evidence>
<feature type="signal peptide" evidence="2">
    <location>
        <begin position="1"/>
        <end position="22"/>
    </location>
</feature>
<evidence type="ECO:0000256" key="1">
    <source>
        <dbReference type="ARBA" id="ARBA00022729"/>
    </source>
</evidence>
<keyword evidence="1 2" id="KW-0732">Signal</keyword>
<evidence type="ECO:0000259" key="3">
    <source>
        <dbReference type="Pfam" id="PF07338"/>
    </source>
</evidence>
<dbReference type="Pfam" id="PF07338">
    <property type="entry name" value="YdgH_BhsA-like"/>
    <property type="match status" value="1"/>
</dbReference>
<accession>A0AA50DQX3</accession>
<dbReference type="InterPro" id="IPR010854">
    <property type="entry name" value="YdgH/BhsA/McbA-like_dom"/>
</dbReference>
<name>A0AA50DQX3_9GAMM</name>